<dbReference type="EMBL" id="MT144815">
    <property type="protein sequence ID" value="QJH99888.1"/>
    <property type="molecule type" value="Genomic_DNA"/>
</dbReference>
<dbReference type="GO" id="GO:0008168">
    <property type="term" value="F:methyltransferase activity"/>
    <property type="evidence" value="ECO:0007669"/>
    <property type="project" value="UniProtKB-KW"/>
</dbReference>
<dbReference type="Gene3D" id="3.40.50.150">
    <property type="entry name" value="Vaccinia Virus protein VP39"/>
    <property type="match status" value="1"/>
</dbReference>
<dbReference type="InterPro" id="IPR006342">
    <property type="entry name" value="FkbM_mtfrase"/>
</dbReference>
<dbReference type="GO" id="GO:0032259">
    <property type="term" value="P:methylation"/>
    <property type="evidence" value="ECO:0007669"/>
    <property type="project" value="UniProtKB-KW"/>
</dbReference>
<evidence type="ECO:0000313" key="2">
    <source>
        <dbReference type="EMBL" id="QJH99888.1"/>
    </source>
</evidence>
<dbReference type="PANTHER" id="PTHR34203">
    <property type="entry name" value="METHYLTRANSFERASE, FKBM FAMILY PROTEIN"/>
    <property type="match status" value="1"/>
</dbReference>
<dbReference type="NCBIfam" id="TIGR01444">
    <property type="entry name" value="fkbM_fam"/>
    <property type="match status" value="1"/>
</dbReference>
<proteinExistence type="predicted"/>
<dbReference type="AlphaFoldDB" id="A0A6M3XPS3"/>
<dbReference type="InterPro" id="IPR052514">
    <property type="entry name" value="SAM-dependent_MTase"/>
</dbReference>
<protein>
    <submittedName>
        <fullName evidence="2">Putative methyltransferase</fullName>
    </submittedName>
</protein>
<dbReference type="PANTHER" id="PTHR34203:SF15">
    <property type="entry name" value="SLL1173 PROTEIN"/>
    <property type="match status" value="1"/>
</dbReference>
<feature type="domain" description="Methyltransferase FkbM" evidence="1">
    <location>
        <begin position="28"/>
        <end position="190"/>
    </location>
</feature>
<sequence length="214" mass="24810">MSLKLFYPREENLVKYWMNNLNGDLFIDIGAGEGQYSINLSNNFNEIWAIEPFSRHFRLLNKNIEKYGISNIKTFKVAIGDRIGSLKLYGNREILLSHGSPSAKQTYTASVIGKTFRFKDILEEVKELTLERLIGKRMVDLIKVDVEGYESNVLKGAKEVMNQINAWQIEVHDWLEKEEIVNSLYSYNYKVEEKSASYIYNPIKSGGWLIARRI</sequence>
<keyword evidence="2" id="KW-0808">Transferase</keyword>
<dbReference type="SUPFAM" id="SSF53335">
    <property type="entry name" value="S-adenosyl-L-methionine-dependent methyltransferases"/>
    <property type="match status" value="1"/>
</dbReference>
<dbReference type="InterPro" id="IPR029063">
    <property type="entry name" value="SAM-dependent_MTases_sf"/>
</dbReference>
<name>A0A6M3XPS3_9ZZZZ</name>
<evidence type="ECO:0000259" key="1">
    <source>
        <dbReference type="Pfam" id="PF05050"/>
    </source>
</evidence>
<organism evidence="2">
    <name type="scientific">viral metagenome</name>
    <dbReference type="NCBI Taxonomy" id="1070528"/>
    <lineage>
        <taxon>unclassified sequences</taxon>
        <taxon>metagenomes</taxon>
        <taxon>organismal metagenomes</taxon>
    </lineage>
</organism>
<reference evidence="2" key="1">
    <citation type="submission" date="2020-03" db="EMBL/GenBank/DDBJ databases">
        <title>The deep terrestrial virosphere.</title>
        <authorList>
            <person name="Holmfeldt K."/>
            <person name="Nilsson E."/>
            <person name="Simone D."/>
            <person name="Lopez-Fernandez M."/>
            <person name="Wu X."/>
            <person name="de Brujin I."/>
            <person name="Lundin D."/>
            <person name="Andersson A."/>
            <person name="Bertilsson S."/>
            <person name="Dopson M."/>
        </authorList>
    </citation>
    <scope>NUCLEOTIDE SEQUENCE</scope>
    <source>
        <strain evidence="2">TM448B01728</strain>
    </source>
</reference>
<gene>
    <name evidence="2" type="ORF">TM448B01728_0009</name>
</gene>
<accession>A0A6M3XPS3</accession>
<keyword evidence="2" id="KW-0489">Methyltransferase</keyword>
<dbReference type="Pfam" id="PF05050">
    <property type="entry name" value="Methyltransf_21"/>
    <property type="match status" value="1"/>
</dbReference>